<evidence type="ECO:0000256" key="2">
    <source>
        <dbReference type="ARBA" id="ARBA00022737"/>
    </source>
</evidence>
<dbReference type="AlphaFoldDB" id="A0AAU7C835"/>
<dbReference type="Gene3D" id="2.130.10.10">
    <property type="entry name" value="YVTN repeat-like/Quinoprotein amine dehydrogenase"/>
    <property type="match status" value="3"/>
</dbReference>
<feature type="region of interest" description="Disordered" evidence="3">
    <location>
        <begin position="1"/>
        <end position="21"/>
    </location>
</feature>
<protein>
    <submittedName>
        <fullName evidence="4">WD40 repeat domain-containing protein</fullName>
    </submittedName>
</protein>
<dbReference type="InterPro" id="IPR001680">
    <property type="entry name" value="WD40_rpt"/>
</dbReference>
<dbReference type="SUPFAM" id="SSF69322">
    <property type="entry name" value="Tricorn protease domain 2"/>
    <property type="match status" value="1"/>
</dbReference>
<dbReference type="RefSeq" id="WP_406694292.1">
    <property type="nucleotide sequence ID" value="NZ_CP155447.1"/>
</dbReference>
<dbReference type="Pfam" id="PF00400">
    <property type="entry name" value="WD40"/>
    <property type="match status" value="1"/>
</dbReference>
<sequence length="490" mass="53801">MTREMSTAGHKPKPTRRSRLGRGRVLNLSSLLVFSTFVGMASAEPGPHLKASWKEKGAGAVVFSPDGKSLVSSGSEGYQLRDAGTGKARAFLSTYRLEGTVFSPDGRFLFAKVGSDRHKPVSVCDLKVWVVATGEEYATFSHISESSNASTNFFALSRDGKLLAFLDNSERLPMEVKTSKMIVDGQIEFTVAFNQSKGLPRVKLWDVHGWKERATVDGGAPLVFSPDDTRLVTGARDWHDSTAKVWDTATGKPGVEFDTGAPWVKPLSFSPDGKYLAIGTSRKQELYELASGRRWPVPTAEHRDNAPVFSTDGRVLFPGGLPRIDSHLVDARGYSCYDVTNLPPIRLELAAGELIVAPNGRRYAALLGKRFSDDSLTLSLCDLPAMREIGRVDALGLKSAWYSPDGSWLFLLIRRNDVFEIRVLDPTMTLVTATIPLRGHYSSGTCGWNFSPDGKSLALYYRTGSNISRPGEPEPSDRPLNVEIWELPTR</sequence>
<dbReference type="PANTHER" id="PTHR19848">
    <property type="entry name" value="WD40 REPEAT PROTEIN"/>
    <property type="match status" value="1"/>
</dbReference>
<reference evidence="4" key="1">
    <citation type="submission" date="2024-05" db="EMBL/GenBank/DDBJ databases">
        <title>Planctomycetes of the genus Singulisphaera possess chitinolytic capabilities.</title>
        <authorList>
            <person name="Ivanova A."/>
        </authorList>
    </citation>
    <scope>NUCLEOTIDE SEQUENCE</scope>
    <source>
        <strain evidence="4">Ch08T</strain>
    </source>
</reference>
<dbReference type="PANTHER" id="PTHR19848:SF8">
    <property type="entry name" value="F-BOX AND WD REPEAT DOMAIN CONTAINING 7"/>
    <property type="match status" value="1"/>
</dbReference>
<keyword evidence="1" id="KW-0853">WD repeat</keyword>
<name>A0AAU7C835_9BACT</name>
<evidence type="ECO:0000256" key="1">
    <source>
        <dbReference type="ARBA" id="ARBA00022574"/>
    </source>
</evidence>
<accession>A0AAU7C835</accession>
<evidence type="ECO:0000313" key="4">
    <source>
        <dbReference type="EMBL" id="XBH01553.1"/>
    </source>
</evidence>
<dbReference type="EMBL" id="CP155447">
    <property type="protein sequence ID" value="XBH01553.1"/>
    <property type="molecule type" value="Genomic_DNA"/>
</dbReference>
<dbReference type="InterPro" id="IPR015943">
    <property type="entry name" value="WD40/YVTN_repeat-like_dom_sf"/>
</dbReference>
<feature type="compositionally biased region" description="Basic residues" evidence="3">
    <location>
        <begin position="10"/>
        <end position="21"/>
    </location>
</feature>
<organism evidence="4">
    <name type="scientific">Singulisphaera sp. Ch08</name>
    <dbReference type="NCBI Taxonomy" id="3120278"/>
    <lineage>
        <taxon>Bacteria</taxon>
        <taxon>Pseudomonadati</taxon>
        <taxon>Planctomycetota</taxon>
        <taxon>Planctomycetia</taxon>
        <taxon>Isosphaerales</taxon>
        <taxon>Isosphaeraceae</taxon>
        <taxon>Singulisphaera</taxon>
    </lineage>
</organism>
<evidence type="ECO:0000256" key="3">
    <source>
        <dbReference type="SAM" id="MobiDB-lite"/>
    </source>
</evidence>
<keyword evidence="2" id="KW-0677">Repeat</keyword>
<proteinExistence type="predicted"/>
<gene>
    <name evidence="4" type="ORF">V5E97_24775</name>
</gene>